<dbReference type="InterPro" id="IPR020806">
    <property type="entry name" value="PKS_PP-bd"/>
</dbReference>
<dbReference type="SMART" id="SM00823">
    <property type="entry name" value="PKS_PP"/>
    <property type="match status" value="1"/>
</dbReference>
<dbReference type="Proteomes" id="UP000823521">
    <property type="component" value="Unassembled WGS sequence"/>
</dbReference>
<dbReference type="InterPro" id="IPR000873">
    <property type="entry name" value="AMP-dep_synth/lig_dom"/>
</dbReference>
<evidence type="ECO:0000256" key="3">
    <source>
        <dbReference type="ARBA" id="ARBA00022553"/>
    </source>
</evidence>
<feature type="domain" description="Carrier" evidence="4">
    <location>
        <begin position="967"/>
        <end position="1042"/>
    </location>
</feature>
<dbReference type="PANTHER" id="PTHR45527:SF1">
    <property type="entry name" value="FATTY ACID SYNTHASE"/>
    <property type="match status" value="1"/>
</dbReference>
<dbReference type="SUPFAM" id="SSF52777">
    <property type="entry name" value="CoA-dependent acyltransferases"/>
    <property type="match status" value="2"/>
</dbReference>
<dbReference type="InterPro" id="IPR036736">
    <property type="entry name" value="ACP-like_sf"/>
</dbReference>
<dbReference type="InterPro" id="IPR010071">
    <property type="entry name" value="AA_adenyl_dom"/>
</dbReference>
<keyword evidence="3" id="KW-0597">Phosphoprotein</keyword>
<dbReference type="NCBIfam" id="TIGR01733">
    <property type="entry name" value="AA-adenyl-dom"/>
    <property type="match status" value="1"/>
</dbReference>
<reference evidence="5 6" key="1">
    <citation type="submission" date="2019-12" db="EMBL/GenBank/DDBJ databases">
        <title>Whole genome sequencing of endophytic Actinobacterium Micromonospora sp. MPMI6T.</title>
        <authorList>
            <person name="Evv R."/>
            <person name="Podile A.R."/>
        </authorList>
    </citation>
    <scope>NUCLEOTIDE SEQUENCE [LARGE SCALE GENOMIC DNA]</scope>
    <source>
        <strain evidence="5 6">MPMI6</strain>
    </source>
</reference>
<dbReference type="SUPFAM" id="SSF47336">
    <property type="entry name" value="ACP-like"/>
    <property type="match status" value="1"/>
</dbReference>
<dbReference type="Pfam" id="PF00550">
    <property type="entry name" value="PP-binding"/>
    <property type="match status" value="1"/>
</dbReference>
<dbReference type="PROSITE" id="PS00455">
    <property type="entry name" value="AMP_BINDING"/>
    <property type="match status" value="1"/>
</dbReference>
<dbReference type="Pfam" id="PF00501">
    <property type="entry name" value="AMP-binding"/>
    <property type="match status" value="1"/>
</dbReference>
<dbReference type="InterPro" id="IPR025110">
    <property type="entry name" value="AMP-bd_C"/>
</dbReference>
<protein>
    <submittedName>
        <fullName evidence="5">Amino acid adenylation domain-containing protein</fullName>
    </submittedName>
</protein>
<dbReference type="PANTHER" id="PTHR45527">
    <property type="entry name" value="NONRIBOSOMAL PEPTIDE SYNTHETASE"/>
    <property type="match status" value="1"/>
</dbReference>
<evidence type="ECO:0000259" key="4">
    <source>
        <dbReference type="PROSITE" id="PS50075"/>
    </source>
</evidence>
<dbReference type="InterPro" id="IPR009081">
    <property type="entry name" value="PP-bd_ACP"/>
</dbReference>
<evidence type="ECO:0000256" key="2">
    <source>
        <dbReference type="ARBA" id="ARBA00022450"/>
    </source>
</evidence>
<dbReference type="Gene3D" id="3.40.50.980">
    <property type="match status" value="2"/>
</dbReference>
<dbReference type="Gene3D" id="2.30.38.10">
    <property type="entry name" value="Luciferase, Domain 3"/>
    <property type="match status" value="1"/>
</dbReference>
<dbReference type="Gene3D" id="3.30.559.30">
    <property type="entry name" value="Nonribosomal peptide synthetase, condensation domain"/>
    <property type="match status" value="1"/>
</dbReference>
<dbReference type="CDD" id="cd05930">
    <property type="entry name" value="A_NRPS"/>
    <property type="match status" value="1"/>
</dbReference>
<dbReference type="PROSITE" id="PS50075">
    <property type="entry name" value="CARRIER"/>
    <property type="match status" value="1"/>
</dbReference>
<dbReference type="InterPro" id="IPR001242">
    <property type="entry name" value="Condensation_dom"/>
</dbReference>
<dbReference type="Gene3D" id="3.30.300.30">
    <property type="match status" value="1"/>
</dbReference>
<dbReference type="EMBL" id="WVUH01000119">
    <property type="protein sequence ID" value="MBO4207364.1"/>
    <property type="molecule type" value="Genomic_DNA"/>
</dbReference>
<keyword evidence="6" id="KW-1185">Reference proteome</keyword>
<dbReference type="RefSeq" id="WP_208814261.1">
    <property type="nucleotide sequence ID" value="NZ_WVUH01000119.1"/>
</dbReference>
<gene>
    <name evidence="5" type="ORF">GSF22_15295</name>
</gene>
<dbReference type="Gene3D" id="1.10.1200.10">
    <property type="entry name" value="ACP-like"/>
    <property type="match status" value="1"/>
</dbReference>
<name>A0ABS3VSJ9_MICEH</name>
<dbReference type="Gene3D" id="3.30.559.10">
    <property type="entry name" value="Chloramphenicol acetyltransferase-like domain"/>
    <property type="match status" value="1"/>
</dbReference>
<comment type="cofactor">
    <cofactor evidence="1">
        <name>pantetheine 4'-phosphate</name>
        <dbReference type="ChEBI" id="CHEBI:47942"/>
    </cofactor>
</comment>
<evidence type="ECO:0000313" key="5">
    <source>
        <dbReference type="EMBL" id="MBO4207364.1"/>
    </source>
</evidence>
<evidence type="ECO:0000313" key="6">
    <source>
        <dbReference type="Proteomes" id="UP000823521"/>
    </source>
</evidence>
<evidence type="ECO:0000256" key="1">
    <source>
        <dbReference type="ARBA" id="ARBA00001957"/>
    </source>
</evidence>
<dbReference type="SUPFAM" id="SSF56801">
    <property type="entry name" value="Acetyl-CoA synthetase-like"/>
    <property type="match status" value="1"/>
</dbReference>
<comment type="caution">
    <text evidence="5">The sequence shown here is derived from an EMBL/GenBank/DDBJ whole genome shotgun (WGS) entry which is preliminary data.</text>
</comment>
<organism evidence="5 6">
    <name type="scientific">Micromonospora echinofusca</name>
    <dbReference type="NCBI Taxonomy" id="47858"/>
    <lineage>
        <taxon>Bacteria</taxon>
        <taxon>Bacillati</taxon>
        <taxon>Actinomycetota</taxon>
        <taxon>Actinomycetes</taxon>
        <taxon>Micromonosporales</taxon>
        <taxon>Micromonosporaceae</taxon>
        <taxon>Micromonospora</taxon>
    </lineage>
</organism>
<accession>A0ABS3VSJ9</accession>
<keyword evidence="2" id="KW-0596">Phosphopantetheine</keyword>
<dbReference type="InterPro" id="IPR020845">
    <property type="entry name" value="AMP-binding_CS"/>
</dbReference>
<dbReference type="Pfam" id="PF13193">
    <property type="entry name" value="AMP-binding_C"/>
    <property type="match status" value="1"/>
</dbReference>
<dbReference type="InterPro" id="IPR045851">
    <property type="entry name" value="AMP-bd_C_sf"/>
</dbReference>
<dbReference type="InterPro" id="IPR023213">
    <property type="entry name" value="CAT-like_dom_sf"/>
</dbReference>
<dbReference type="Pfam" id="PF00668">
    <property type="entry name" value="Condensation"/>
    <property type="match status" value="1"/>
</dbReference>
<proteinExistence type="predicted"/>
<sequence>MTPGESHPSVAVAAAPDRVAASRKEEALWLLEKMVPGTGVNNLSFAFSTEWRLDLPTLRRTLDFLLDRYEILRTVFESDGAGLTKRIMPTGALEIALDEVEVDRADVKPAVTAFVGTAFALNGRPLLRARVFRTEQGDVFCLAVHHLIFDALSSGVLLGDFSAVYIAFKRGNPLPPEVLGSVPITHDVQPTAASLEFWRKQLQNFDETEFGLWVGNEPDDDPTLIGETITRPLPTAAVEIVRRLQKELRAPEAVILLAAYYLLLAQHGAGPDMVVGSPVNSRPPTEMKAIGYHVNVVPLRLKLEVEESFAKLVRKARSTFLTSLSQADVPVDDLLLEVPRGAGSSWRNTLFQHVFNYAKGVDPSRFEQAGLKGLSVENGFSKFDLEFFILPSDTDITIRAAYHTGAFDRTEVDLLLRRYEALFLQVAEDVHRPLRELDGWADTDREVIGAANRTGGLPEPVNVLTAVADRCRTDPDAVAVQDGDRSVAYRDLWAAATATHRTLVAAGIGTGDVVGVAAPRSPELAAAVLGVWLAGAAYLPIDPGHPAQRTAYTLADAGARAALVAPGVALPADPDRTVLPMQPVTAGGDGSVGEYREPDPGDCAYLIYTSGSTGRPKGTLLSHRNLANLIAHFVDELAVAPGDGVLWSTTFTFDISMLELFLPLVGGGRLVVAPDAARTDGRVLAELLHRHDVRIAQATPTSWRLTVDDAAGALDGRVALCGGEALPAALARRLVHTGVDLRNVYGPTETCIWSTSGRITADALDRITVGRPLRETQVFVASPTGRELPVGVRGELCIAGAGVAIGYHERPDLNAERFGEHPTYGRYYRTGDLARWLPDGTLEVLGRGDRQIKLRGNRIELGEVEVTLAAHPEVKAAAVVLVGDPSADGVLVAWIESAAAGTEAEKELVDSLWEHAREQLPQSSVPQEFFVIEALPTNVSQKVDYPTLTRLAAERRTESSVEVAPTEYDDELVGRLVGIWRELLGRSDVLADTNFFAHGGHSLLGAKLIQRVEEETGVSLRLANLFANPTPTALAGLVRAAAQE</sequence>